<accession>A0A9P0IIL4</accession>
<keyword evidence="3" id="KW-1185">Reference proteome</keyword>
<dbReference type="EMBL" id="LR824539">
    <property type="protein sequence ID" value="CAH1646597.1"/>
    <property type="molecule type" value="Genomic_DNA"/>
</dbReference>
<name>A0A9P0IIL4_SPOLI</name>
<feature type="region of interest" description="Disordered" evidence="1">
    <location>
        <begin position="465"/>
        <end position="502"/>
    </location>
</feature>
<feature type="compositionally biased region" description="Acidic residues" evidence="1">
    <location>
        <begin position="470"/>
        <end position="502"/>
    </location>
</feature>
<organism evidence="2 3">
    <name type="scientific">Spodoptera littoralis</name>
    <name type="common">Egyptian cotton leafworm</name>
    <dbReference type="NCBI Taxonomy" id="7109"/>
    <lineage>
        <taxon>Eukaryota</taxon>
        <taxon>Metazoa</taxon>
        <taxon>Ecdysozoa</taxon>
        <taxon>Arthropoda</taxon>
        <taxon>Hexapoda</taxon>
        <taxon>Insecta</taxon>
        <taxon>Pterygota</taxon>
        <taxon>Neoptera</taxon>
        <taxon>Endopterygota</taxon>
        <taxon>Lepidoptera</taxon>
        <taxon>Glossata</taxon>
        <taxon>Ditrysia</taxon>
        <taxon>Noctuoidea</taxon>
        <taxon>Noctuidae</taxon>
        <taxon>Amphipyrinae</taxon>
        <taxon>Spodoptera</taxon>
    </lineage>
</organism>
<dbReference type="PANTHER" id="PTHR46704:SF9">
    <property type="entry name" value="BHLH DOMAIN-CONTAINING PROTEIN"/>
    <property type="match status" value="1"/>
</dbReference>
<protein>
    <submittedName>
        <fullName evidence="2">Uncharacterized protein</fullName>
    </submittedName>
</protein>
<dbReference type="AlphaFoldDB" id="A0A9P0IIL4"/>
<proteinExistence type="predicted"/>
<sequence length="502" mass="58386">MWFLYVARHIKYGISIDYKVDISKILSYPITPVPLSMCHLDGNICKTDKSALMKFLEKEVQHEHPRHVDVLIVDGFFLIHTMKNVPKKFGSISKKMMQMVTQLQALRIDVIFDQYLTPSIKDYEHSQRFESAQLPYCISGPEQVRPSDFLKELKNSNFKEALVNFFILHWATDEMAPFIGNKTIYINFKKCHSFSVNNSKKVVSSIYDELSCPEHEEADTKIIYHVCNINYPANIVIRSVDTDIIAIMLGHMHRLRDDSFVWMLTGTGNNLRYVNLTKIHSELGESMCRSLPGFHAITGCDYNPAFFRKGKLKAYKLLKNCDEFQKAFMKFGDSEVFENYDEQENVFNTIQRYICNLYSVGNIIDVDTARFQMFIDSYTVSDVNEAFNRKKLRNFDASSLPPCKSELSQQFLRANYICTIWNNAHLKKPTTYKPENNGWILQNDQYHFKWFEGDQLPNYVSDSLTTVSETGEEEDDIDNDQPIDWSSDDEDTQDIDDYDDNN</sequence>
<dbReference type="PANTHER" id="PTHR46704">
    <property type="entry name" value="CXC DOMAIN-CONTAINING PROTEIN-RELATED"/>
    <property type="match status" value="1"/>
</dbReference>
<gene>
    <name evidence="2" type="ORF">SPLIT_LOCUS11948</name>
</gene>
<evidence type="ECO:0000313" key="3">
    <source>
        <dbReference type="Proteomes" id="UP001153321"/>
    </source>
</evidence>
<reference evidence="2" key="1">
    <citation type="submission" date="2022-02" db="EMBL/GenBank/DDBJ databases">
        <authorList>
            <person name="King R."/>
        </authorList>
    </citation>
    <scope>NUCLEOTIDE SEQUENCE</scope>
</reference>
<dbReference type="Proteomes" id="UP001153321">
    <property type="component" value="Chromosome 8"/>
</dbReference>
<evidence type="ECO:0000313" key="2">
    <source>
        <dbReference type="EMBL" id="CAH1646597.1"/>
    </source>
</evidence>
<evidence type="ECO:0000256" key="1">
    <source>
        <dbReference type="SAM" id="MobiDB-lite"/>
    </source>
</evidence>